<dbReference type="AlphaFoldDB" id="X0WGL3"/>
<dbReference type="InterPro" id="IPR009752">
    <property type="entry name" value="Phage_Mu_GpJ"/>
</dbReference>
<evidence type="ECO:0000313" key="1">
    <source>
        <dbReference type="EMBL" id="GAG11836.1"/>
    </source>
</evidence>
<gene>
    <name evidence="1" type="ORF">S01H1_39294</name>
</gene>
<name>X0WGL3_9ZZZZ</name>
<comment type="caution">
    <text evidence="1">The sequence shown here is derived from an EMBL/GenBank/DDBJ whole genome shotgun (WGS) entry which is preliminary data.</text>
</comment>
<dbReference type="Pfam" id="PF07030">
    <property type="entry name" value="Phage_Mu_Gp36"/>
    <property type="match status" value="1"/>
</dbReference>
<reference evidence="1" key="1">
    <citation type="journal article" date="2014" name="Front. Microbiol.">
        <title>High frequency of phylogenetically diverse reductive dehalogenase-homologous genes in deep subseafloor sedimentary metagenomes.</title>
        <authorList>
            <person name="Kawai M."/>
            <person name="Futagami T."/>
            <person name="Toyoda A."/>
            <person name="Takaki Y."/>
            <person name="Nishi S."/>
            <person name="Hori S."/>
            <person name="Arai W."/>
            <person name="Tsubouchi T."/>
            <person name="Morono Y."/>
            <person name="Uchiyama I."/>
            <person name="Ito T."/>
            <person name="Fujiyama A."/>
            <person name="Inagaki F."/>
            <person name="Takami H."/>
        </authorList>
    </citation>
    <scope>NUCLEOTIDE SEQUENCE</scope>
    <source>
        <strain evidence="1">Expedition CK06-06</strain>
    </source>
</reference>
<feature type="non-terminal residue" evidence="1">
    <location>
        <position position="182"/>
    </location>
</feature>
<sequence>MPNPTGYCTVDEIISIFKAMQDVIKIGPVPPNNLTKEQVEKYIYDVERRIDAKIRFRYTTPLDVPVDDVVNQIARYRVAYDIYVDVYPSREWEALPAAVIEWRKRADDFLKDIISGAILLEIPTIEGTGIRAMTSHLKRAREVEIQLSNTDWIDIGYEFIVANSFIVVPKEEDWPNKYQQGT</sequence>
<organism evidence="1">
    <name type="scientific">marine sediment metagenome</name>
    <dbReference type="NCBI Taxonomy" id="412755"/>
    <lineage>
        <taxon>unclassified sequences</taxon>
        <taxon>metagenomes</taxon>
        <taxon>ecological metagenomes</taxon>
    </lineage>
</organism>
<accession>X0WGL3</accession>
<proteinExistence type="predicted"/>
<dbReference type="EMBL" id="BARS01024787">
    <property type="protein sequence ID" value="GAG11836.1"/>
    <property type="molecule type" value="Genomic_DNA"/>
</dbReference>
<protein>
    <submittedName>
        <fullName evidence="1">Uncharacterized protein</fullName>
    </submittedName>
</protein>